<protein>
    <submittedName>
        <fullName evidence="2">DUF397 domain-containing protein</fullName>
    </submittedName>
</protein>
<feature type="domain" description="DUF397" evidence="1">
    <location>
        <begin position="5"/>
        <end position="24"/>
    </location>
</feature>
<keyword evidence="3" id="KW-1185">Reference proteome</keyword>
<evidence type="ECO:0000259" key="1">
    <source>
        <dbReference type="Pfam" id="PF04149"/>
    </source>
</evidence>
<evidence type="ECO:0000313" key="3">
    <source>
        <dbReference type="Proteomes" id="UP000634780"/>
    </source>
</evidence>
<proteinExistence type="predicted"/>
<reference evidence="2 3" key="1">
    <citation type="submission" date="2020-12" db="EMBL/GenBank/DDBJ databases">
        <title>Streptomyces typhae sp. nov., a novel endophytic actinomycete isolated from the root of cattail pollen (Typha angustifolia L.).</title>
        <authorList>
            <person name="Peng C."/>
            <person name="Liu C."/>
        </authorList>
    </citation>
    <scope>NUCLEOTIDE SEQUENCE [LARGE SCALE GENOMIC DNA]</scope>
    <source>
        <strain evidence="2 3">JCM 4753</strain>
    </source>
</reference>
<dbReference type="EMBL" id="JAEKOZ010000003">
    <property type="protein sequence ID" value="MBJ3806838.1"/>
    <property type="molecule type" value="Genomic_DNA"/>
</dbReference>
<feature type="domain" description="DUF397" evidence="1">
    <location>
        <begin position="26"/>
        <end position="76"/>
    </location>
</feature>
<evidence type="ECO:0000313" key="2">
    <source>
        <dbReference type="EMBL" id="MBJ3806838.1"/>
    </source>
</evidence>
<sequence length="84" mass="8990">MSTDLNWFKSSYSGSQGGECLEVALSWAKSSYSSEQGGECVEVARATAKIHIRDSKNPTGPILHLHPATWTAFLAAHSPLGSRA</sequence>
<name>A0ABS0X0X9_9ACTN</name>
<dbReference type="Pfam" id="PF04149">
    <property type="entry name" value="DUF397"/>
    <property type="match status" value="2"/>
</dbReference>
<accession>A0ABS0X0X9</accession>
<organism evidence="2 3">
    <name type="scientific">Streptomyces flavofungini</name>
    <dbReference type="NCBI Taxonomy" id="68200"/>
    <lineage>
        <taxon>Bacteria</taxon>
        <taxon>Bacillati</taxon>
        <taxon>Actinomycetota</taxon>
        <taxon>Actinomycetes</taxon>
        <taxon>Kitasatosporales</taxon>
        <taxon>Streptomycetaceae</taxon>
        <taxon>Streptomyces</taxon>
    </lineage>
</organism>
<comment type="caution">
    <text evidence="2">The sequence shown here is derived from an EMBL/GenBank/DDBJ whole genome shotgun (WGS) entry which is preliminary data.</text>
</comment>
<dbReference type="InterPro" id="IPR007278">
    <property type="entry name" value="DUF397"/>
</dbReference>
<dbReference type="RefSeq" id="WP_190116110.1">
    <property type="nucleotide sequence ID" value="NZ_BMVR01000005.1"/>
</dbReference>
<dbReference type="Proteomes" id="UP000634780">
    <property type="component" value="Unassembled WGS sequence"/>
</dbReference>
<gene>
    <name evidence="2" type="ORF">JGB26_06845</name>
</gene>